<evidence type="ECO:0000256" key="1">
    <source>
        <dbReference type="ARBA" id="ARBA00006478"/>
    </source>
</evidence>
<feature type="non-terminal residue" evidence="5">
    <location>
        <position position="1"/>
    </location>
</feature>
<comment type="caution">
    <text evidence="5">The sequence shown here is derived from an EMBL/GenBank/DDBJ whole genome shotgun (WGS) entry which is preliminary data.</text>
</comment>
<keyword evidence="6" id="KW-1185">Reference proteome</keyword>
<dbReference type="PANTHER" id="PTHR10210">
    <property type="entry name" value="RIBOSE-PHOSPHATE DIPHOSPHOKINASE FAMILY MEMBER"/>
    <property type="match status" value="1"/>
</dbReference>
<dbReference type="Gene3D" id="3.40.50.2020">
    <property type="match status" value="1"/>
</dbReference>
<dbReference type="NCBIfam" id="TIGR01251">
    <property type="entry name" value="ribP_PPkin"/>
    <property type="match status" value="1"/>
</dbReference>
<feature type="domain" description="Ribose-phosphate pyrophosphokinase N-terminal" evidence="4">
    <location>
        <begin position="45"/>
        <end position="143"/>
    </location>
</feature>
<organism evidence="5 6">
    <name type="scientific">Brassica cretica</name>
    <name type="common">Mustard</name>
    <dbReference type="NCBI Taxonomy" id="69181"/>
    <lineage>
        <taxon>Eukaryota</taxon>
        <taxon>Viridiplantae</taxon>
        <taxon>Streptophyta</taxon>
        <taxon>Embryophyta</taxon>
        <taxon>Tracheophyta</taxon>
        <taxon>Spermatophyta</taxon>
        <taxon>Magnoliopsida</taxon>
        <taxon>eudicotyledons</taxon>
        <taxon>Gunneridae</taxon>
        <taxon>Pentapetalae</taxon>
        <taxon>rosids</taxon>
        <taxon>malvids</taxon>
        <taxon>Brassicales</taxon>
        <taxon>Brassicaceae</taxon>
        <taxon>Brassiceae</taxon>
        <taxon>Brassica</taxon>
    </lineage>
</organism>
<name>A0ABQ7DIL5_BRACR</name>
<reference evidence="5 6" key="1">
    <citation type="journal article" date="2020" name="BMC Genomics">
        <title>Intraspecific diversification of the crop wild relative Brassica cretica Lam. using demographic model selection.</title>
        <authorList>
            <person name="Kioukis A."/>
            <person name="Michalopoulou V.A."/>
            <person name="Briers L."/>
            <person name="Pirintsos S."/>
            <person name="Studholme D.J."/>
            <person name="Pavlidis P."/>
            <person name="Sarris P.F."/>
        </authorList>
    </citation>
    <scope>NUCLEOTIDE SEQUENCE [LARGE SCALE GENOMIC DNA]</scope>
    <source>
        <strain evidence="6">cv. PFS-1207/04</strain>
    </source>
</reference>
<dbReference type="SUPFAM" id="SSF53271">
    <property type="entry name" value="PRTase-like"/>
    <property type="match status" value="1"/>
</dbReference>
<gene>
    <name evidence="5" type="ORF">DY000_02035981</name>
</gene>
<evidence type="ECO:0000256" key="3">
    <source>
        <dbReference type="ARBA" id="ARBA00049535"/>
    </source>
</evidence>
<accession>A0ABQ7DIL5</accession>
<dbReference type="InterPro" id="IPR005946">
    <property type="entry name" value="Rib-P_diPkinase"/>
</dbReference>
<dbReference type="Proteomes" id="UP000266723">
    <property type="component" value="Unassembled WGS sequence"/>
</dbReference>
<comment type="similarity">
    <text evidence="1">Belongs to the ribose-phosphate pyrophosphokinase family.</text>
</comment>
<protein>
    <recommendedName>
        <fullName evidence="4">Ribose-phosphate pyrophosphokinase N-terminal domain-containing protein</fullName>
    </recommendedName>
</protein>
<sequence length="149" mass="16378">KCKAVDSYGGNSDDLYLLTGDTAPASALLSRTRLEDAINKNTTRLRIFSGTANPSLAQEISCYLGLELGKIKIKRFADGEIYVQLQESVRGCDVFLVQPTCPPANENLMELLVMIDACRRASAKTITAVIPYFGYARADRKASPLCLYY</sequence>
<evidence type="ECO:0000313" key="6">
    <source>
        <dbReference type="Proteomes" id="UP000266723"/>
    </source>
</evidence>
<dbReference type="SMART" id="SM01400">
    <property type="entry name" value="Pribosyltran_N"/>
    <property type="match status" value="1"/>
</dbReference>
<comment type="catalytic activity">
    <reaction evidence="3">
        <text>D-ribose 5-phosphate + ATP = 5-phospho-alpha-D-ribose 1-diphosphate + AMP + H(+)</text>
        <dbReference type="Rhea" id="RHEA:15609"/>
        <dbReference type="ChEBI" id="CHEBI:15378"/>
        <dbReference type="ChEBI" id="CHEBI:30616"/>
        <dbReference type="ChEBI" id="CHEBI:58017"/>
        <dbReference type="ChEBI" id="CHEBI:78346"/>
        <dbReference type="ChEBI" id="CHEBI:456215"/>
        <dbReference type="EC" id="2.7.6.1"/>
    </reaction>
</comment>
<keyword evidence="2" id="KW-0545">Nucleotide biosynthesis</keyword>
<dbReference type="InterPro" id="IPR029057">
    <property type="entry name" value="PRTase-like"/>
</dbReference>
<evidence type="ECO:0000259" key="4">
    <source>
        <dbReference type="Pfam" id="PF13793"/>
    </source>
</evidence>
<evidence type="ECO:0000256" key="2">
    <source>
        <dbReference type="ARBA" id="ARBA00022727"/>
    </source>
</evidence>
<dbReference type="Pfam" id="PF13793">
    <property type="entry name" value="Pribosyltran_N"/>
    <property type="match status" value="1"/>
</dbReference>
<proteinExistence type="inferred from homology"/>
<dbReference type="InterPro" id="IPR029099">
    <property type="entry name" value="Pribosyltran_N"/>
</dbReference>
<dbReference type="EMBL" id="QGKV02000649">
    <property type="protein sequence ID" value="KAF3577822.1"/>
    <property type="molecule type" value="Genomic_DNA"/>
</dbReference>
<dbReference type="PANTHER" id="PTHR10210:SF120">
    <property type="entry name" value="RIBOSE-PHOSPHATE PYROPHOSPHOKINASE 5, CHLOROPLASTIC"/>
    <property type="match status" value="1"/>
</dbReference>
<evidence type="ECO:0000313" key="5">
    <source>
        <dbReference type="EMBL" id="KAF3577822.1"/>
    </source>
</evidence>